<evidence type="ECO:0000256" key="5">
    <source>
        <dbReference type="ARBA" id="ARBA00022723"/>
    </source>
</evidence>
<comment type="similarity">
    <text evidence="2 9">Belongs to the anamorsin family.</text>
</comment>
<feature type="binding site" evidence="9">
    <location>
        <position position="294"/>
    </location>
    <ligand>
        <name>[4Fe-4S] cluster</name>
        <dbReference type="ChEBI" id="CHEBI:49883"/>
    </ligand>
</feature>
<comment type="domain">
    <text evidence="9">The C-terminal domain binds 2 Fe-S clusters but is otherwise mostly in an intrinsically disordered conformation.</text>
</comment>
<evidence type="ECO:0000256" key="4">
    <source>
        <dbReference type="ARBA" id="ARBA00022490"/>
    </source>
</evidence>
<keyword evidence="6 9" id="KW-0408">Iron</keyword>
<dbReference type="GO" id="GO:0009055">
    <property type="term" value="F:electron transfer activity"/>
    <property type="evidence" value="ECO:0007669"/>
    <property type="project" value="UniProtKB-UniRule"/>
</dbReference>
<evidence type="ECO:0000313" key="12">
    <source>
        <dbReference type="EMBL" id="CAI5755551.1"/>
    </source>
</evidence>
<feature type="binding site" evidence="9">
    <location>
        <position position="291"/>
    </location>
    <ligand>
        <name>[4Fe-4S] cluster</name>
        <dbReference type="ChEBI" id="CHEBI:49883"/>
    </ligand>
</feature>
<keyword evidence="13" id="KW-1185">Reference proteome</keyword>
<comment type="caution">
    <text evidence="12">The sequence shown here is derived from an EMBL/GenBank/DDBJ whole genome shotgun (WGS) entry which is preliminary data.</text>
</comment>
<evidence type="ECO:0000256" key="3">
    <source>
        <dbReference type="ARBA" id="ARBA00022485"/>
    </source>
</evidence>
<comment type="subcellular location">
    <subcellularLocation>
        <location evidence="9">Cytoplasm</location>
    </subcellularLocation>
    <subcellularLocation>
        <location evidence="9">Mitochondrion intermembrane space</location>
    </subcellularLocation>
</comment>
<dbReference type="Pfam" id="PF05093">
    <property type="entry name" value="CIAPIN1"/>
    <property type="match status" value="1"/>
</dbReference>
<dbReference type="GO" id="GO:0005758">
    <property type="term" value="C:mitochondrial intermembrane space"/>
    <property type="evidence" value="ECO:0007669"/>
    <property type="project" value="UniProtKB-SubCell"/>
</dbReference>
<dbReference type="PANTHER" id="PTHR13273">
    <property type="entry name" value="ANAMORSIN"/>
    <property type="match status" value="1"/>
</dbReference>
<keyword evidence="5 9" id="KW-0479">Metal-binding</keyword>
<comment type="cofactor">
    <cofactor evidence="1 9">
        <name>[4Fe-4S] cluster</name>
        <dbReference type="ChEBI" id="CHEBI:49883"/>
    </cofactor>
</comment>
<reference evidence="12" key="1">
    <citation type="submission" date="2022-12" db="EMBL/GenBank/DDBJ databases">
        <authorList>
            <person name="Brejova B."/>
        </authorList>
    </citation>
    <scope>NUCLEOTIDE SEQUENCE</scope>
</reference>
<feature type="binding site" evidence="9">
    <location>
        <position position="280"/>
    </location>
    <ligand>
        <name>[4Fe-4S] cluster</name>
        <dbReference type="ChEBI" id="CHEBI:49883"/>
    </ligand>
</feature>
<dbReference type="GO" id="GO:0051537">
    <property type="term" value="F:2 iron, 2 sulfur cluster binding"/>
    <property type="evidence" value="ECO:0007669"/>
    <property type="project" value="UniProtKB-UniRule"/>
</dbReference>
<organism evidence="12 13">
    <name type="scientific">Candida verbasci</name>
    <dbReference type="NCBI Taxonomy" id="1227364"/>
    <lineage>
        <taxon>Eukaryota</taxon>
        <taxon>Fungi</taxon>
        <taxon>Dikarya</taxon>
        <taxon>Ascomycota</taxon>
        <taxon>Saccharomycotina</taxon>
        <taxon>Pichiomycetes</taxon>
        <taxon>Debaryomycetaceae</taxon>
        <taxon>Candida/Lodderomyces clade</taxon>
        <taxon>Candida</taxon>
    </lineage>
</organism>
<dbReference type="PANTHER" id="PTHR13273:SF14">
    <property type="entry name" value="ANAMORSIN"/>
    <property type="match status" value="1"/>
</dbReference>
<dbReference type="EMBL" id="CANTUO010000001">
    <property type="protein sequence ID" value="CAI5755551.1"/>
    <property type="molecule type" value="Genomic_DNA"/>
</dbReference>
<sequence length="317" mass="35976">MTSNILLLLHPTTVTDEQLVINIKNEIKITRSNFSLDQHIINRITQGDIILNNNYYDEIIYINPNDDKEIPASLIQLLHDLLTFDGCLKGDLSKNQDLDFLMTGFMINDGKWTKQDLSKEKTTVLQRKKGVERKISPFKKLNDSEYTFNKSPSTESDDYTSKRLNYFSDNSSDESDDSDYIAEDALIKDFKSENIIKLNTEKCSKKRRKACKDCTCGLKELEEQEENNQRTLQDSLLAKMAMSANNEAELIEQKMKSRIQFRESELSEIDFTIEGKTGGCGSCALGDAFRCDGCPYLGLPPFKPGEVITLDGIGEDI</sequence>
<dbReference type="GO" id="GO:0051539">
    <property type="term" value="F:4 iron, 4 sulfur cluster binding"/>
    <property type="evidence" value="ECO:0007669"/>
    <property type="project" value="UniProtKB-KW"/>
</dbReference>
<feature type="domain" description="Fe-S cluster assembly protein Dre2 N-terminal" evidence="11">
    <location>
        <begin position="4"/>
        <end position="124"/>
    </location>
</feature>
<evidence type="ECO:0000256" key="6">
    <source>
        <dbReference type="ARBA" id="ARBA00023004"/>
    </source>
</evidence>
<evidence type="ECO:0000256" key="7">
    <source>
        <dbReference type="ARBA" id="ARBA00023014"/>
    </source>
</evidence>
<dbReference type="AlphaFoldDB" id="A0A9W4XJ38"/>
<comment type="domain">
    <text evidence="9">The twin Cx2C motifs are involved in the recognition by the mitochondrial MIA40-ERV1 disulfide relay system. The formation of 2 disulfide bonds in the Cx2C motifs through dithiol/disulfide exchange reactions effectively traps the protein in the mitochondrial intermembrane space.</text>
</comment>
<feature type="short sequence motif" description="Cx2C motif 2" evidence="9">
    <location>
        <begin position="291"/>
        <end position="294"/>
    </location>
</feature>
<feature type="binding site" evidence="9">
    <location>
        <position position="216"/>
    </location>
    <ligand>
        <name>[2Fe-2S] cluster</name>
        <dbReference type="ChEBI" id="CHEBI:190135"/>
    </ligand>
</feature>
<comment type="caution">
    <text evidence="9">Lacks conserved residue(s) required for the propagation of feature annotation.</text>
</comment>
<dbReference type="GO" id="GO:0016226">
    <property type="term" value="P:iron-sulfur cluster assembly"/>
    <property type="evidence" value="ECO:0007669"/>
    <property type="project" value="UniProtKB-UniRule"/>
</dbReference>
<proteinExistence type="inferred from homology"/>
<dbReference type="InterPro" id="IPR031838">
    <property type="entry name" value="Dre2_N"/>
</dbReference>
<keyword evidence="8 9" id="KW-0496">Mitochondrion</keyword>
<evidence type="ECO:0000256" key="9">
    <source>
        <dbReference type="HAMAP-Rule" id="MF_03115"/>
    </source>
</evidence>
<keyword evidence="7 9" id="KW-0411">Iron-sulfur</keyword>
<evidence type="ECO:0000256" key="1">
    <source>
        <dbReference type="ARBA" id="ARBA00001966"/>
    </source>
</evidence>
<evidence type="ECO:0000256" key="2">
    <source>
        <dbReference type="ARBA" id="ARBA00008169"/>
    </source>
</evidence>
<feature type="short sequence motif" description="Cx2C motif 1" evidence="9">
    <location>
        <begin position="280"/>
        <end position="283"/>
    </location>
</feature>
<evidence type="ECO:0000259" key="11">
    <source>
        <dbReference type="Pfam" id="PF16803"/>
    </source>
</evidence>
<dbReference type="HAMAP" id="MF_03115">
    <property type="entry name" value="Anamorsin"/>
    <property type="match status" value="1"/>
</dbReference>
<evidence type="ECO:0000259" key="10">
    <source>
        <dbReference type="Pfam" id="PF05093"/>
    </source>
</evidence>
<feature type="binding site" evidence="9">
    <location>
        <position position="214"/>
    </location>
    <ligand>
        <name>[2Fe-2S] cluster</name>
        <dbReference type="ChEBI" id="CHEBI:190135"/>
    </ligand>
</feature>
<dbReference type="Gene3D" id="3.40.50.11000">
    <property type="entry name" value="Fe-S cluster assembly protein Dre2, N-terminal domain"/>
    <property type="match status" value="1"/>
</dbReference>
<comment type="cofactor">
    <cofactor evidence="9">
        <name>[2Fe-2S] cluster</name>
        <dbReference type="ChEBI" id="CHEBI:190135"/>
    </cofactor>
</comment>
<evidence type="ECO:0000313" key="13">
    <source>
        <dbReference type="Proteomes" id="UP001152885"/>
    </source>
</evidence>
<feature type="domain" description="Anamorsin C-terminal" evidence="10">
    <location>
        <begin position="200"/>
        <end position="310"/>
    </location>
</feature>
<keyword evidence="3 9" id="KW-0004">4Fe-4S</keyword>
<evidence type="ECO:0008006" key="14">
    <source>
        <dbReference type="Google" id="ProtNLM"/>
    </source>
</evidence>
<evidence type="ECO:0000256" key="8">
    <source>
        <dbReference type="ARBA" id="ARBA00023128"/>
    </source>
</evidence>
<name>A0A9W4XJ38_9ASCO</name>
<comment type="domain">
    <text evidence="9">The N-terminal domain has structural similarity with S-adenosyl-L-methionine-dependent methyltransferases, but does not bind S-adenosyl-L-methionine. It is required for correct assembly of the 2 Fe-S clusters.</text>
</comment>
<protein>
    <recommendedName>
        <fullName evidence="14">Fe-S cluster assembly protein DRE2</fullName>
    </recommendedName>
</protein>
<feature type="binding site" evidence="9">
    <location>
        <position position="283"/>
    </location>
    <ligand>
        <name>[4Fe-4S] cluster</name>
        <dbReference type="ChEBI" id="CHEBI:49883"/>
    </ligand>
</feature>
<dbReference type="GO" id="GO:0046872">
    <property type="term" value="F:metal ion binding"/>
    <property type="evidence" value="ECO:0007669"/>
    <property type="project" value="UniProtKB-KW"/>
</dbReference>
<feature type="binding site" evidence="9">
    <location>
        <position position="211"/>
    </location>
    <ligand>
        <name>[2Fe-2S] cluster</name>
        <dbReference type="ChEBI" id="CHEBI:190135"/>
    </ligand>
</feature>
<dbReference type="InterPro" id="IPR046408">
    <property type="entry name" value="CIAPIN1"/>
</dbReference>
<dbReference type="InterPro" id="IPR007785">
    <property type="entry name" value="Anamorsin"/>
</dbReference>
<keyword evidence="9" id="KW-0001">2Fe-2S</keyword>
<accession>A0A9W4XJ38</accession>
<dbReference type="Pfam" id="PF16803">
    <property type="entry name" value="DRE2_N"/>
    <property type="match status" value="1"/>
</dbReference>
<dbReference type="Proteomes" id="UP001152885">
    <property type="component" value="Unassembled WGS sequence"/>
</dbReference>
<gene>
    <name evidence="12" type="ORF">CANVERA_P0067</name>
</gene>
<feature type="region of interest" description="Fe-S binding site B" evidence="9">
    <location>
        <begin position="280"/>
        <end position="294"/>
    </location>
</feature>
<feature type="binding site" evidence="9">
    <location>
        <position position="203"/>
    </location>
    <ligand>
        <name>[2Fe-2S] cluster</name>
        <dbReference type="ChEBI" id="CHEBI:190135"/>
    </ligand>
</feature>
<keyword evidence="4 9" id="KW-0963">Cytoplasm</keyword>
<dbReference type="OrthoDB" id="311633at2759"/>